<keyword evidence="1" id="KW-0963">Cytoplasm</keyword>
<dbReference type="PANTHER" id="PTHR47816:SF4">
    <property type="entry name" value="RIBOSOMAL RNA SMALL SUBUNIT METHYLTRANSFERASE C"/>
    <property type="match status" value="1"/>
</dbReference>
<evidence type="ECO:0000259" key="7">
    <source>
        <dbReference type="Pfam" id="PF08468"/>
    </source>
</evidence>
<dbReference type="GO" id="GO:0003676">
    <property type="term" value="F:nucleic acid binding"/>
    <property type="evidence" value="ECO:0007669"/>
    <property type="project" value="InterPro"/>
</dbReference>
<gene>
    <name evidence="8" type="ORF">J1N51_12480</name>
</gene>
<evidence type="ECO:0000313" key="9">
    <source>
        <dbReference type="Proteomes" id="UP000682739"/>
    </source>
</evidence>
<dbReference type="PROSITE" id="PS00092">
    <property type="entry name" value="N6_MTASE"/>
    <property type="match status" value="1"/>
</dbReference>
<evidence type="ECO:0000256" key="2">
    <source>
        <dbReference type="ARBA" id="ARBA00022552"/>
    </source>
</evidence>
<dbReference type="InterPro" id="IPR013675">
    <property type="entry name" value="Mtase_sm_N"/>
</dbReference>
<feature type="domain" description="Methyltransferase small" evidence="6">
    <location>
        <begin position="196"/>
        <end position="361"/>
    </location>
</feature>
<keyword evidence="3 8" id="KW-0489">Methyltransferase</keyword>
<dbReference type="Pfam" id="PF08468">
    <property type="entry name" value="MTS_N"/>
    <property type="match status" value="1"/>
</dbReference>
<dbReference type="AlphaFoldDB" id="A0A975DAC4"/>
<name>A0A975DAC4_9GAMM</name>
<dbReference type="Gene3D" id="3.40.50.150">
    <property type="entry name" value="Vaccinia Virus protein VP39"/>
    <property type="match status" value="2"/>
</dbReference>
<keyword evidence="5" id="KW-0949">S-adenosyl-L-methionine</keyword>
<dbReference type="InterPro" id="IPR046977">
    <property type="entry name" value="RsmC/RlmG"/>
</dbReference>
<evidence type="ECO:0000256" key="1">
    <source>
        <dbReference type="ARBA" id="ARBA00022490"/>
    </source>
</evidence>
<keyword evidence="2" id="KW-0698">rRNA processing</keyword>
<sequence length="364" mass="40340">MSQLFAENQVIERNIEHLPSGHVLLVDALPDNALRAFSEARPDITWHVFTPFADTYETLSAQTSSIQSLEGVYTGAWLSANNNKAAPLPQFNAVIIYYPKTKQRFEYYTSMVSQLLAEDADWFVVGEKKGGVKSCDKGLKPYVYASKKLDAARHCMLFHGVYNNRASEASLEDWFNTTSTQVKTQGASGQAITVDLQLASLPGVFSATKLDAGTDLLLQHIHSLQGRGLDFGCGCGVIATTLAKAFDVNIDALDVDALAVESTRRSFELNGIDGTAIHSNGLGQISKQHQYDFIVSNPPFHTGINTDYSIVESFLKGSKARLKSRYQMWIVANSFLPYQDWFAKFLKSANTIVNNKRFSVYHIK</sequence>
<keyword evidence="4" id="KW-0808">Transferase</keyword>
<reference evidence="8" key="1">
    <citation type="submission" date="2021-03" db="EMBL/GenBank/DDBJ databases">
        <title>Description of Psychrosphaera ytuae sp. nov. isolated from deep sea sediment of South China Sea.</title>
        <authorList>
            <person name="Zhang J."/>
            <person name="Xu X.-D."/>
        </authorList>
    </citation>
    <scope>NUCLEOTIDE SEQUENCE</scope>
    <source>
        <strain evidence="8">MTZ26</strain>
    </source>
</reference>
<dbReference type="PANTHER" id="PTHR47816">
    <property type="entry name" value="RIBOSOMAL RNA SMALL SUBUNIT METHYLTRANSFERASE C"/>
    <property type="match status" value="1"/>
</dbReference>
<dbReference type="InterPro" id="IPR029063">
    <property type="entry name" value="SAM-dependent_MTases_sf"/>
</dbReference>
<dbReference type="Pfam" id="PF05175">
    <property type="entry name" value="MTS"/>
    <property type="match status" value="1"/>
</dbReference>
<evidence type="ECO:0000259" key="6">
    <source>
        <dbReference type="Pfam" id="PF05175"/>
    </source>
</evidence>
<evidence type="ECO:0000313" key="8">
    <source>
        <dbReference type="EMBL" id="QTH63530.1"/>
    </source>
</evidence>
<organism evidence="8 9">
    <name type="scientific">Psychrosphaera ytuae</name>
    <dbReference type="NCBI Taxonomy" id="2820710"/>
    <lineage>
        <taxon>Bacteria</taxon>
        <taxon>Pseudomonadati</taxon>
        <taxon>Pseudomonadota</taxon>
        <taxon>Gammaproteobacteria</taxon>
        <taxon>Alteromonadales</taxon>
        <taxon>Pseudoalteromonadaceae</taxon>
        <taxon>Psychrosphaera</taxon>
    </lineage>
</organism>
<proteinExistence type="predicted"/>
<feature type="domain" description="Methyltransferase small N-terminal" evidence="7">
    <location>
        <begin position="9"/>
        <end position="177"/>
    </location>
</feature>
<keyword evidence="9" id="KW-1185">Reference proteome</keyword>
<evidence type="ECO:0000256" key="4">
    <source>
        <dbReference type="ARBA" id="ARBA00022679"/>
    </source>
</evidence>
<protein>
    <submittedName>
        <fullName evidence="8">Class I SAM-dependent methyltransferase</fullName>
    </submittedName>
</protein>
<evidence type="ECO:0000256" key="5">
    <source>
        <dbReference type="ARBA" id="ARBA00022691"/>
    </source>
</evidence>
<dbReference type="EMBL" id="CP072110">
    <property type="protein sequence ID" value="QTH63530.1"/>
    <property type="molecule type" value="Genomic_DNA"/>
</dbReference>
<dbReference type="Proteomes" id="UP000682739">
    <property type="component" value="Chromosome"/>
</dbReference>
<dbReference type="CDD" id="cd02440">
    <property type="entry name" value="AdoMet_MTases"/>
    <property type="match status" value="1"/>
</dbReference>
<dbReference type="KEGG" id="psym:J1N51_12480"/>
<dbReference type="InterPro" id="IPR002052">
    <property type="entry name" value="DNA_methylase_N6_adenine_CS"/>
</dbReference>
<accession>A0A975DAC4</accession>
<dbReference type="RefSeq" id="WP_208831586.1">
    <property type="nucleotide sequence ID" value="NZ_CP072110.1"/>
</dbReference>
<evidence type="ECO:0000256" key="3">
    <source>
        <dbReference type="ARBA" id="ARBA00022603"/>
    </source>
</evidence>
<dbReference type="InterPro" id="IPR007848">
    <property type="entry name" value="Small_mtfrase_dom"/>
</dbReference>
<dbReference type="SUPFAM" id="SSF53335">
    <property type="entry name" value="S-adenosyl-L-methionine-dependent methyltransferases"/>
    <property type="match status" value="1"/>
</dbReference>
<dbReference type="GO" id="GO:0008990">
    <property type="term" value="F:rRNA (guanine-N2-)-methyltransferase activity"/>
    <property type="evidence" value="ECO:0007669"/>
    <property type="project" value="InterPro"/>
</dbReference>